<dbReference type="PANTHER" id="PTHR47707">
    <property type="entry name" value="8-OXO-DGTP DIPHOSPHATASE"/>
    <property type="match status" value="1"/>
</dbReference>
<evidence type="ECO:0000256" key="6">
    <source>
        <dbReference type="ARBA" id="ARBA00022763"/>
    </source>
</evidence>
<dbReference type="Pfam" id="PF00293">
    <property type="entry name" value="NUDIX"/>
    <property type="match status" value="1"/>
</dbReference>
<evidence type="ECO:0000256" key="15">
    <source>
        <dbReference type="ARBA" id="ARBA00041979"/>
    </source>
</evidence>
<dbReference type="Proteomes" id="UP000522081">
    <property type="component" value="Unassembled WGS sequence"/>
</dbReference>
<evidence type="ECO:0000256" key="10">
    <source>
        <dbReference type="ARBA" id="ARBA00035861"/>
    </source>
</evidence>
<evidence type="ECO:0000256" key="1">
    <source>
        <dbReference type="ARBA" id="ARBA00001946"/>
    </source>
</evidence>
<dbReference type="GO" id="GO:0044715">
    <property type="term" value="F:8-oxo-dGDP phosphatase activity"/>
    <property type="evidence" value="ECO:0007669"/>
    <property type="project" value="TreeGrafter"/>
</dbReference>
<proteinExistence type="inferred from homology"/>
<reference evidence="18 19" key="1">
    <citation type="submission" date="2020-07" db="EMBL/GenBank/DDBJ databases">
        <title>Genomic Encyclopedia of Type Strains, Phase IV (KMG-IV): sequencing the most valuable type-strain genomes for metagenomic binning, comparative biology and taxonomic classification.</title>
        <authorList>
            <person name="Goeker M."/>
        </authorList>
    </citation>
    <scope>NUCLEOTIDE SEQUENCE [LARGE SCALE GENOMIC DNA]</scope>
    <source>
        <strain evidence="18 19">DSM 29043</strain>
    </source>
</reference>
<evidence type="ECO:0000256" key="12">
    <source>
        <dbReference type="ARBA" id="ARBA00038905"/>
    </source>
</evidence>
<dbReference type="AlphaFoldDB" id="A0A7Z0BS60"/>
<protein>
    <recommendedName>
        <fullName evidence="13">8-oxo-dGTP diphosphatase</fullName>
        <ecNumber evidence="12">3.6.1.55</ecNumber>
    </recommendedName>
    <alternativeName>
        <fullName evidence="16">7,8-dihydro-8-oxoguanine-triphosphatase</fullName>
    </alternativeName>
    <alternativeName>
        <fullName evidence="15">Mutator protein MutT</fullName>
    </alternativeName>
    <alternativeName>
        <fullName evidence="14">dGTP pyrophosphohydrolase</fullName>
    </alternativeName>
</protein>
<dbReference type="GO" id="GO:0044716">
    <property type="term" value="F:8-oxo-GDP phosphatase activity"/>
    <property type="evidence" value="ECO:0007669"/>
    <property type="project" value="TreeGrafter"/>
</dbReference>
<evidence type="ECO:0000256" key="9">
    <source>
        <dbReference type="ARBA" id="ARBA00023204"/>
    </source>
</evidence>
<comment type="cofactor">
    <cofactor evidence="1">
        <name>Mg(2+)</name>
        <dbReference type="ChEBI" id="CHEBI:18420"/>
    </cofactor>
</comment>
<evidence type="ECO:0000256" key="16">
    <source>
        <dbReference type="ARBA" id="ARBA00042798"/>
    </source>
</evidence>
<dbReference type="GO" id="GO:0008413">
    <property type="term" value="F:8-oxo-7,8-dihydroguanosine triphosphate pyrophosphatase activity"/>
    <property type="evidence" value="ECO:0007669"/>
    <property type="project" value="TreeGrafter"/>
</dbReference>
<keyword evidence="7 18" id="KW-0378">Hydrolase</keyword>
<feature type="domain" description="Nudix hydrolase" evidence="17">
    <location>
        <begin position="5"/>
        <end position="138"/>
    </location>
</feature>
<evidence type="ECO:0000256" key="5">
    <source>
        <dbReference type="ARBA" id="ARBA00022723"/>
    </source>
</evidence>
<keyword evidence="6" id="KW-0227">DNA damage</keyword>
<keyword evidence="8" id="KW-0460">Magnesium</keyword>
<comment type="catalytic activity">
    <reaction evidence="10">
        <text>8-oxo-dGTP + H2O = 8-oxo-dGMP + diphosphate + H(+)</text>
        <dbReference type="Rhea" id="RHEA:31575"/>
        <dbReference type="ChEBI" id="CHEBI:15377"/>
        <dbReference type="ChEBI" id="CHEBI:15378"/>
        <dbReference type="ChEBI" id="CHEBI:33019"/>
        <dbReference type="ChEBI" id="CHEBI:63224"/>
        <dbReference type="ChEBI" id="CHEBI:77896"/>
        <dbReference type="EC" id="3.6.1.55"/>
    </reaction>
</comment>
<dbReference type="InterPro" id="IPR000086">
    <property type="entry name" value="NUDIX_hydrolase_dom"/>
</dbReference>
<evidence type="ECO:0000256" key="11">
    <source>
        <dbReference type="ARBA" id="ARBA00036904"/>
    </source>
</evidence>
<dbReference type="Gene3D" id="3.90.79.10">
    <property type="entry name" value="Nucleoside Triphosphate Pyrophosphohydrolase"/>
    <property type="match status" value="1"/>
</dbReference>
<dbReference type="GO" id="GO:0006281">
    <property type="term" value="P:DNA repair"/>
    <property type="evidence" value="ECO:0007669"/>
    <property type="project" value="UniProtKB-KW"/>
</dbReference>
<dbReference type="GO" id="GO:0006260">
    <property type="term" value="P:DNA replication"/>
    <property type="evidence" value="ECO:0007669"/>
    <property type="project" value="UniProtKB-KW"/>
</dbReference>
<keyword evidence="5" id="KW-0479">Metal-binding</keyword>
<dbReference type="InterPro" id="IPR047127">
    <property type="entry name" value="MutT-like"/>
</dbReference>
<evidence type="ECO:0000259" key="17">
    <source>
        <dbReference type="PROSITE" id="PS51462"/>
    </source>
</evidence>
<evidence type="ECO:0000256" key="13">
    <source>
        <dbReference type="ARBA" id="ARBA00040794"/>
    </source>
</evidence>
<evidence type="ECO:0000256" key="14">
    <source>
        <dbReference type="ARBA" id="ARBA00041592"/>
    </source>
</evidence>
<name>A0A7Z0BS60_9SPHN</name>
<keyword evidence="9" id="KW-0234">DNA repair</keyword>
<dbReference type="PROSITE" id="PS51462">
    <property type="entry name" value="NUDIX"/>
    <property type="match status" value="1"/>
</dbReference>
<evidence type="ECO:0000256" key="7">
    <source>
        <dbReference type="ARBA" id="ARBA00022801"/>
    </source>
</evidence>
<dbReference type="SUPFAM" id="SSF55811">
    <property type="entry name" value="Nudix"/>
    <property type="match status" value="1"/>
</dbReference>
<comment type="similarity">
    <text evidence="2">Belongs to the Nudix hydrolase family.</text>
</comment>
<dbReference type="GO" id="GO:0046872">
    <property type="term" value="F:metal ion binding"/>
    <property type="evidence" value="ECO:0007669"/>
    <property type="project" value="UniProtKB-KW"/>
</dbReference>
<dbReference type="InterPro" id="IPR020476">
    <property type="entry name" value="Nudix_hydrolase"/>
</dbReference>
<evidence type="ECO:0000256" key="4">
    <source>
        <dbReference type="ARBA" id="ARBA00022705"/>
    </source>
</evidence>
<dbReference type="PRINTS" id="PR00502">
    <property type="entry name" value="NUDIXFAMILY"/>
</dbReference>
<dbReference type="PANTHER" id="PTHR47707:SF1">
    <property type="entry name" value="NUDIX HYDROLASE FAMILY PROTEIN"/>
    <property type="match status" value="1"/>
</dbReference>
<dbReference type="CDD" id="cd03425">
    <property type="entry name" value="NUDIX_MutT_NudA_like"/>
    <property type="match status" value="1"/>
</dbReference>
<dbReference type="GO" id="GO:0035539">
    <property type="term" value="F:8-oxo-7,8-dihydrodeoxyguanosine triphosphate pyrophosphatase activity"/>
    <property type="evidence" value="ECO:0007669"/>
    <property type="project" value="UniProtKB-EC"/>
</dbReference>
<accession>A0A7Z0BS60</accession>
<gene>
    <name evidence="18" type="ORF">FHS75_000871</name>
</gene>
<evidence type="ECO:0000256" key="8">
    <source>
        <dbReference type="ARBA" id="ARBA00022842"/>
    </source>
</evidence>
<evidence type="ECO:0000256" key="2">
    <source>
        <dbReference type="ARBA" id="ARBA00005582"/>
    </source>
</evidence>
<keyword evidence="19" id="KW-1185">Reference proteome</keyword>
<evidence type="ECO:0000313" key="18">
    <source>
        <dbReference type="EMBL" id="NYH94566.1"/>
    </source>
</evidence>
<dbReference type="EC" id="3.6.1.55" evidence="12"/>
<keyword evidence="3" id="KW-0515">Mutator protein</keyword>
<evidence type="ECO:0000256" key="3">
    <source>
        <dbReference type="ARBA" id="ARBA00022457"/>
    </source>
</evidence>
<organism evidence="18 19">
    <name type="scientific">Novosphingobium marinum</name>
    <dbReference type="NCBI Taxonomy" id="1514948"/>
    <lineage>
        <taxon>Bacteria</taxon>
        <taxon>Pseudomonadati</taxon>
        <taxon>Pseudomonadota</taxon>
        <taxon>Alphaproteobacteria</taxon>
        <taxon>Sphingomonadales</taxon>
        <taxon>Sphingomonadaceae</taxon>
        <taxon>Novosphingobium</taxon>
    </lineage>
</organism>
<comment type="caution">
    <text evidence="18">The sequence shown here is derived from an EMBL/GenBank/DDBJ whole genome shotgun (WGS) entry which is preliminary data.</text>
</comment>
<comment type="catalytic activity">
    <reaction evidence="11">
        <text>8-oxo-GTP + H2O = 8-oxo-GMP + diphosphate + H(+)</text>
        <dbReference type="Rhea" id="RHEA:67616"/>
        <dbReference type="ChEBI" id="CHEBI:15377"/>
        <dbReference type="ChEBI" id="CHEBI:15378"/>
        <dbReference type="ChEBI" id="CHEBI:33019"/>
        <dbReference type="ChEBI" id="CHEBI:143553"/>
        <dbReference type="ChEBI" id="CHEBI:145694"/>
    </reaction>
</comment>
<evidence type="ECO:0000313" key="19">
    <source>
        <dbReference type="Proteomes" id="UP000522081"/>
    </source>
</evidence>
<keyword evidence="4" id="KW-0235">DNA replication</keyword>
<dbReference type="InterPro" id="IPR015797">
    <property type="entry name" value="NUDIX_hydrolase-like_dom_sf"/>
</dbReference>
<dbReference type="EMBL" id="JACBZF010000001">
    <property type="protein sequence ID" value="NYH94566.1"/>
    <property type="molecule type" value="Genomic_DNA"/>
</dbReference>
<sequence>MQKKPTSLLVSAAALIGRDNTVLMQRRSLKGVHAGLWEFPGGKVEPAETPESALIRELAEELEIVVGPKSIEPVAFASGPASAAPEAPHIVILLYACTRWSGEPRCLQAEEIGWFPMDTLVNLEMPRLDYPLAHALKSFI</sequence>